<comment type="catalytic activity">
    <reaction evidence="2">
        <text>uridine(35) in tRNA(Tyr) = pseudouridine(35) in tRNA(Tyr)</text>
        <dbReference type="Rhea" id="RHEA:60556"/>
        <dbReference type="Rhea" id="RHEA-COMP:15607"/>
        <dbReference type="Rhea" id="RHEA-COMP:15608"/>
        <dbReference type="ChEBI" id="CHEBI:65314"/>
        <dbReference type="ChEBI" id="CHEBI:65315"/>
    </reaction>
</comment>
<gene>
    <name evidence="14" type="ordered locus">Mpe_A2033</name>
</gene>
<evidence type="ECO:0000256" key="10">
    <source>
        <dbReference type="ARBA" id="ARBA00043147"/>
    </source>
</evidence>
<sequence>MATLKLKKPAPGAPSSPATVRRAPLRSGGVKPARPTLAQAEAERARQRAESTPPPRPERADAPPRAGRAAPAAPGRQRSDAPRPSSRTEAGQPPRGPGRPGAERSPRDPNRTSERPTLRDPAREPSSDRRPPRTNDSGAPRPSARPSQRPPPRPAQARTTGGAPPEELNPRLSKRMSELGLASRREADEWIEQGYVRVDGEVVDQLGARVRPEQQITIDPQARLEQAQRVTILLHKPLGYVSGQAEDGHAPAFTLVTAANRWATDGSKQRFNASQLKHLVPAGRLDLDSTGLLVLTQDGRVAKLLIGEDSPVEKEYVVRVQWTARPELTDLKQHFPPEALARLRHGLALDGEKLKPAKVSWQNEQHLRFVLREGKKRQIRRMCELVGLKVESLKRIRIGRVGLGELPPGQWRYLGPFENFL</sequence>
<dbReference type="InterPro" id="IPR042092">
    <property type="entry name" value="PsdUridine_s_RsuA/RluB/E/F_cat"/>
</dbReference>
<reference evidence="14 15" key="1">
    <citation type="journal article" date="2007" name="J. Bacteriol.">
        <title>Whole-genome analysis of the methyl tert-butyl ether-degrading beta-proteobacterium Methylibium petroleiphilum PM1.</title>
        <authorList>
            <person name="Kane S.R."/>
            <person name="Chakicherla A.Y."/>
            <person name="Chain P.S.G."/>
            <person name="Schmidt R."/>
            <person name="Shin M.W."/>
            <person name="Legler T.C."/>
            <person name="Scow K.M."/>
            <person name="Larimer F.W."/>
            <person name="Lucas S.M."/>
            <person name="Richardson P.M."/>
            <person name="Hristova K.R."/>
        </authorList>
    </citation>
    <scope>NUCLEOTIDE SEQUENCE [LARGE SCALE GENOMIC DNA]</scope>
    <source>
        <strain evidence="15">ATCC BAA-1232 / LMG 22953 / PM1</strain>
    </source>
</reference>
<dbReference type="EC" id="5.4.99.21" evidence="4"/>
<feature type="compositionally biased region" description="Low complexity" evidence="12">
    <location>
        <begin position="63"/>
        <end position="76"/>
    </location>
</feature>
<evidence type="ECO:0000256" key="9">
    <source>
        <dbReference type="ARBA" id="ARBA00042890"/>
    </source>
</evidence>
<comment type="catalytic activity">
    <reaction evidence="3">
        <text>uridine(2604) in 23S rRNA = pseudouridine(2604) in 23S rRNA</text>
        <dbReference type="Rhea" id="RHEA:38875"/>
        <dbReference type="Rhea" id="RHEA-COMP:10093"/>
        <dbReference type="Rhea" id="RHEA-COMP:10094"/>
        <dbReference type="ChEBI" id="CHEBI:65314"/>
        <dbReference type="ChEBI" id="CHEBI:65315"/>
        <dbReference type="EC" id="5.4.99.21"/>
    </reaction>
</comment>
<dbReference type="InterPro" id="IPR002942">
    <property type="entry name" value="S4_RNA-bd"/>
</dbReference>
<keyword evidence="11" id="KW-0694">RNA-binding</keyword>
<dbReference type="GO" id="GO:0000455">
    <property type="term" value="P:enzyme-directed rRNA pseudouridine synthesis"/>
    <property type="evidence" value="ECO:0007669"/>
    <property type="project" value="UniProtKB-ARBA"/>
</dbReference>
<evidence type="ECO:0000256" key="12">
    <source>
        <dbReference type="SAM" id="MobiDB-lite"/>
    </source>
</evidence>
<dbReference type="InterPro" id="IPR020094">
    <property type="entry name" value="TruA/RsuA/RluB/E/F_N"/>
</dbReference>
<accession>A2SHF2</accession>
<dbReference type="Gene3D" id="3.30.70.580">
    <property type="entry name" value="Pseudouridine synthase I, catalytic domain, N-terminal subdomain"/>
    <property type="match status" value="1"/>
</dbReference>
<dbReference type="eggNOG" id="COG1187">
    <property type="taxonomic scope" value="Bacteria"/>
</dbReference>
<dbReference type="InterPro" id="IPR000748">
    <property type="entry name" value="PsdUridine_synth_RsuA/RluB/E/F"/>
</dbReference>
<feature type="domain" description="RNA-binding S4" evidence="13">
    <location>
        <begin position="170"/>
        <end position="229"/>
    </location>
</feature>
<dbReference type="Pfam" id="PF00849">
    <property type="entry name" value="PseudoU_synth_2"/>
    <property type="match status" value="1"/>
</dbReference>
<evidence type="ECO:0000256" key="2">
    <source>
        <dbReference type="ARBA" id="ARBA00036390"/>
    </source>
</evidence>
<feature type="compositionally biased region" description="Basic and acidic residues" evidence="12">
    <location>
        <begin position="101"/>
        <end position="133"/>
    </location>
</feature>
<dbReference type="HOGENOM" id="CLU_024979_10_0_4"/>
<evidence type="ECO:0000313" key="15">
    <source>
        <dbReference type="Proteomes" id="UP000000366"/>
    </source>
</evidence>
<dbReference type="PANTHER" id="PTHR47683:SF2">
    <property type="entry name" value="RNA-BINDING S4 DOMAIN-CONTAINING PROTEIN"/>
    <property type="match status" value="1"/>
</dbReference>
<evidence type="ECO:0000256" key="5">
    <source>
        <dbReference type="ARBA" id="ARBA00039989"/>
    </source>
</evidence>
<dbReference type="Gene3D" id="3.10.290.10">
    <property type="entry name" value="RNA-binding S4 domain"/>
    <property type="match status" value="1"/>
</dbReference>
<name>A2SHF2_METPP</name>
<feature type="compositionally biased region" description="Low complexity" evidence="12">
    <location>
        <begin position="9"/>
        <end position="19"/>
    </location>
</feature>
<dbReference type="Pfam" id="PF01479">
    <property type="entry name" value="S4"/>
    <property type="match status" value="1"/>
</dbReference>
<dbReference type="Gene3D" id="3.30.70.1560">
    <property type="entry name" value="Alpha-L RNA-binding motif"/>
    <property type="match status" value="1"/>
</dbReference>
<evidence type="ECO:0000256" key="3">
    <source>
        <dbReference type="ARBA" id="ARBA00036535"/>
    </source>
</evidence>
<dbReference type="EMBL" id="CP000555">
    <property type="protein sequence ID" value="ABM94991.1"/>
    <property type="molecule type" value="Genomic_DNA"/>
</dbReference>
<dbReference type="Proteomes" id="UP000000366">
    <property type="component" value="Chromosome"/>
</dbReference>
<proteinExistence type="predicted"/>
<dbReference type="KEGG" id="mpt:Mpe_A2033"/>
<dbReference type="SUPFAM" id="SSF55174">
    <property type="entry name" value="Alpha-L RNA-binding motif"/>
    <property type="match status" value="1"/>
</dbReference>
<dbReference type="SMART" id="SM00363">
    <property type="entry name" value="S4"/>
    <property type="match status" value="1"/>
</dbReference>
<dbReference type="InterPro" id="IPR050343">
    <property type="entry name" value="RsuA_PseudoU_synthase"/>
</dbReference>
<evidence type="ECO:0000256" key="4">
    <source>
        <dbReference type="ARBA" id="ARBA00038922"/>
    </source>
</evidence>
<keyword evidence="15" id="KW-1185">Reference proteome</keyword>
<dbReference type="InterPro" id="IPR020103">
    <property type="entry name" value="PsdUridine_synth_cat_dom_sf"/>
</dbReference>
<dbReference type="PROSITE" id="PS50889">
    <property type="entry name" value="S4"/>
    <property type="match status" value="1"/>
</dbReference>
<dbReference type="SUPFAM" id="SSF55120">
    <property type="entry name" value="Pseudouridine synthase"/>
    <property type="match status" value="1"/>
</dbReference>
<evidence type="ECO:0000256" key="8">
    <source>
        <dbReference type="ARBA" id="ARBA00042843"/>
    </source>
</evidence>
<dbReference type="GO" id="GO:0003723">
    <property type="term" value="F:RNA binding"/>
    <property type="evidence" value="ECO:0007669"/>
    <property type="project" value="UniProtKB-KW"/>
</dbReference>
<evidence type="ECO:0000313" key="14">
    <source>
        <dbReference type="EMBL" id="ABM94991.1"/>
    </source>
</evidence>
<dbReference type="NCBIfam" id="TIGR00093">
    <property type="entry name" value="pseudouridine synthase"/>
    <property type="match status" value="1"/>
</dbReference>
<evidence type="ECO:0000256" key="6">
    <source>
        <dbReference type="ARBA" id="ARBA00041420"/>
    </source>
</evidence>
<evidence type="ECO:0000256" key="7">
    <source>
        <dbReference type="ARBA" id="ARBA00041697"/>
    </source>
</evidence>
<dbReference type="InterPro" id="IPR006145">
    <property type="entry name" value="PsdUridine_synth_RsuA/RluA"/>
</dbReference>
<evidence type="ECO:0000259" key="13">
    <source>
        <dbReference type="SMART" id="SM00363"/>
    </source>
</evidence>
<organism evidence="14 15">
    <name type="scientific">Methylibium petroleiphilum (strain ATCC BAA-1232 / LMG 22953 / PM1)</name>
    <dbReference type="NCBI Taxonomy" id="420662"/>
    <lineage>
        <taxon>Bacteria</taxon>
        <taxon>Pseudomonadati</taxon>
        <taxon>Pseudomonadota</taxon>
        <taxon>Betaproteobacteria</taxon>
        <taxon>Burkholderiales</taxon>
        <taxon>Sphaerotilaceae</taxon>
        <taxon>Methylibium</taxon>
    </lineage>
</organism>
<dbReference type="AlphaFoldDB" id="A2SHF2"/>
<protein>
    <recommendedName>
        <fullName evidence="5">Dual-specificity RNA pseudouridine synthase RluF</fullName>
        <ecNumber evidence="4">5.4.99.21</ecNumber>
    </recommendedName>
    <alternativeName>
        <fullName evidence="7">23S rRNA pseudouridine(2604) synthase</fullName>
    </alternativeName>
    <alternativeName>
        <fullName evidence="9">Ribosomal large subunit pseudouridine synthase F</fullName>
    </alternativeName>
    <alternativeName>
        <fullName evidence="8">rRNA pseudouridylate synthase F</fullName>
    </alternativeName>
    <alternativeName>
        <fullName evidence="10">rRNA-uridine isomerase F</fullName>
    </alternativeName>
    <alternativeName>
        <fullName evidence="6">tRNA(Tyr) pseudouridine(35) synthase</fullName>
    </alternativeName>
</protein>
<feature type="region of interest" description="Disordered" evidence="12">
    <location>
        <begin position="1"/>
        <end position="172"/>
    </location>
</feature>
<dbReference type="STRING" id="420662.Mpe_A2033"/>
<dbReference type="InterPro" id="IPR036986">
    <property type="entry name" value="S4_RNA-bd_sf"/>
</dbReference>
<evidence type="ECO:0000256" key="11">
    <source>
        <dbReference type="PROSITE-ProRule" id="PRU00182"/>
    </source>
</evidence>
<dbReference type="PANTHER" id="PTHR47683">
    <property type="entry name" value="PSEUDOURIDINE SYNTHASE FAMILY PROTEIN-RELATED"/>
    <property type="match status" value="1"/>
</dbReference>
<dbReference type="CDD" id="cd00165">
    <property type="entry name" value="S4"/>
    <property type="match status" value="1"/>
</dbReference>
<evidence type="ECO:0000256" key="1">
    <source>
        <dbReference type="ARBA" id="ARBA00023235"/>
    </source>
</evidence>
<dbReference type="GO" id="GO:0160138">
    <property type="term" value="F:23S rRNA pseudouridine(2604) synthase activity"/>
    <property type="evidence" value="ECO:0007669"/>
    <property type="project" value="UniProtKB-EC"/>
</dbReference>
<keyword evidence="1" id="KW-0413">Isomerase</keyword>